<protein>
    <recommendedName>
        <fullName evidence="6">50S ribosomal protein L35</fullName>
    </recommendedName>
</protein>
<gene>
    <name evidence="4" type="ORF">WJX73_003635</name>
</gene>
<dbReference type="Pfam" id="PF01632">
    <property type="entry name" value="Ribosomal_L35p"/>
    <property type="match status" value="1"/>
</dbReference>
<evidence type="ECO:0000256" key="2">
    <source>
        <dbReference type="ARBA" id="ARBA00022980"/>
    </source>
</evidence>
<dbReference type="SUPFAM" id="SSF143034">
    <property type="entry name" value="L35p-like"/>
    <property type="match status" value="1"/>
</dbReference>
<dbReference type="GO" id="GO:0005840">
    <property type="term" value="C:ribosome"/>
    <property type="evidence" value="ECO:0007669"/>
    <property type="project" value="UniProtKB-KW"/>
</dbReference>
<comment type="similarity">
    <text evidence="1">Belongs to the bacterial ribosomal protein bL35 family.</text>
</comment>
<name>A0AAW1P858_9CHLO</name>
<dbReference type="PANTHER" id="PTHR36400">
    <property type="entry name" value="RIBOSOMAL PROTEIN L35"/>
    <property type="match status" value="1"/>
</dbReference>
<comment type="caution">
    <text evidence="4">The sequence shown here is derived from an EMBL/GenBank/DDBJ whole genome shotgun (WGS) entry which is preliminary data.</text>
</comment>
<dbReference type="GO" id="GO:0003735">
    <property type="term" value="F:structural constituent of ribosome"/>
    <property type="evidence" value="ECO:0007669"/>
    <property type="project" value="InterPro"/>
</dbReference>
<evidence type="ECO:0000256" key="3">
    <source>
        <dbReference type="ARBA" id="ARBA00023274"/>
    </source>
</evidence>
<dbReference type="InterPro" id="IPR037229">
    <property type="entry name" value="Ribosomal_bL35_sf"/>
</dbReference>
<organism evidence="4 5">
    <name type="scientific">Symbiochloris irregularis</name>
    <dbReference type="NCBI Taxonomy" id="706552"/>
    <lineage>
        <taxon>Eukaryota</taxon>
        <taxon>Viridiplantae</taxon>
        <taxon>Chlorophyta</taxon>
        <taxon>core chlorophytes</taxon>
        <taxon>Trebouxiophyceae</taxon>
        <taxon>Trebouxiales</taxon>
        <taxon>Trebouxiaceae</taxon>
        <taxon>Symbiochloris</taxon>
    </lineage>
</organism>
<dbReference type="InterPro" id="IPR021137">
    <property type="entry name" value="Ribosomal_bL35-like"/>
</dbReference>
<dbReference type="AlphaFoldDB" id="A0AAW1P858"/>
<evidence type="ECO:0000256" key="1">
    <source>
        <dbReference type="ARBA" id="ARBA00006598"/>
    </source>
</evidence>
<dbReference type="PANTHER" id="PTHR36400:SF1">
    <property type="entry name" value="RIBOSOMAL PROTEIN L35"/>
    <property type="match status" value="1"/>
</dbReference>
<dbReference type="EMBL" id="JALJOQ010000049">
    <property type="protein sequence ID" value="KAK9804589.1"/>
    <property type="molecule type" value="Genomic_DNA"/>
</dbReference>
<accession>A0AAW1P858</accession>
<evidence type="ECO:0000313" key="5">
    <source>
        <dbReference type="Proteomes" id="UP001465755"/>
    </source>
</evidence>
<dbReference type="Gene3D" id="4.10.410.60">
    <property type="match status" value="1"/>
</dbReference>
<evidence type="ECO:0008006" key="6">
    <source>
        <dbReference type="Google" id="ProtNLM"/>
    </source>
</evidence>
<keyword evidence="3" id="KW-0687">Ribonucleoprotein</keyword>
<dbReference type="Proteomes" id="UP001465755">
    <property type="component" value="Unassembled WGS sequence"/>
</dbReference>
<dbReference type="GO" id="GO:0006412">
    <property type="term" value="P:translation"/>
    <property type="evidence" value="ECO:0007669"/>
    <property type="project" value="InterPro"/>
</dbReference>
<proteinExistence type="inferred from homology"/>
<reference evidence="4 5" key="1">
    <citation type="journal article" date="2024" name="Nat. Commun.">
        <title>Phylogenomics reveals the evolutionary origins of lichenization in chlorophyte algae.</title>
        <authorList>
            <person name="Puginier C."/>
            <person name="Libourel C."/>
            <person name="Otte J."/>
            <person name="Skaloud P."/>
            <person name="Haon M."/>
            <person name="Grisel S."/>
            <person name="Petersen M."/>
            <person name="Berrin J.G."/>
            <person name="Delaux P.M."/>
            <person name="Dal Grande F."/>
            <person name="Keller J."/>
        </authorList>
    </citation>
    <scope>NUCLEOTIDE SEQUENCE [LARGE SCALE GENOMIC DNA]</scope>
    <source>
        <strain evidence="4 5">SAG 2036</strain>
    </source>
</reference>
<dbReference type="GO" id="GO:1990904">
    <property type="term" value="C:ribonucleoprotein complex"/>
    <property type="evidence" value="ECO:0007669"/>
    <property type="project" value="UniProtKB-KW"/>
</dbReference>
<keyword evidence="5" id="KW-1185">Reference proteome</keyword>
<sequence length="107" mass="12185">MNQRSPVAALKSDTKPTAALYSHQHMRCYASAPVPRFTGKKLRPYSSYKERFKMTGEGKIKRMRPGHRHKRSSKSGRQNLLLKGSAMVFSAVANKMKRLGFDRRAFA</sequence>
<evidence type="ECO:0000313" key="4">
    <source>
        <dbReference type="EMBL" id="KAK9804589.1"/>
    </source>
</evidence>
<keyword evidence="2" id="KW-0689">Ribosomal protein</keyword>